<dbReference type="OrthoDB" id="3209158at2759"/>
<protein>
    <submittedName>
        <fullName evidence="3">Uncharacterized protein</fullName>
    </submittedName>
</protein>
<evidence type="ECO:0000313" key="2">
    <source>
        <dbReference type="EMBL" id="KAF8461814.1"/>
    </source>
</evidence>
<feature type="region of interest" description="Disordered" evidence="1">
    <location>
        <begin position="25"/>
        <end position="49"/>
    </location>
</feature>
<feature type="compositionally biased region" description="Polar residues" evidence="1">
    <location>
        <begin position="298"/>
        <end position="309"/>
    </location>
</feature>
<dbReference type="EMBL" id="WHVB01000112">
    <property type="protein sequence ID" value="KAF8461814.1"/>
    <property type="molecule type" value="Genomic_DNA"/>
</dbReference>
<keyword evidence="4" id="KW-1185">Reference proteome</keyword>
<proteinExistence type="predicted"/>
<feature type="region of interest" description="Disordered" evidence="1">
    <location>
        <begin position="402"/>
        <end position="424"/>
    </location>
</feature>
<dbReference type="Proteomes" id="UP000759537">
    <property type="component" value="Unassembled WGS sequence"/>
</dbReference>
<evidence type="ECO:0000313" key="4">
    <source>
        <dbReference type="Proteomes" id="UP000759537"/>
    </source>
</evidence>
<reference evidence="3" key="2">
    <citation type="journal article" date="2020" name="Nat. Commun.">
        <title>Large-scale genome sequencing of mycorrhizal fungi provides insights into the early evolution of symbiotic traits.</title>
        <authorList>
            <person name="Miyauchi S."/>
            <person name="Kiss E."/>
            <person name="Kuo A."/>
            <person name="Drula E."/>
            <person name="Kohler A."/>
            <person name="Sanchez-Garcia M."/>
            <person name="Morin E."/>
            <person name="Andreopoulos B."/>
            <person name="Barry K.W."/>
            <person name="Bonito G."/>
            <person name="Buee M."/>
            <person name="Carver A."/>
            <person name="Chen C."/>
            <person name="Cichocki N."/>
            <person name="Clum A."/>
            <person name="Culley D."/>
            <person name="Crous P.W."/>
            <person name="Fauchery L."/>
            <person name="Girlanda M."/>
            <person name="Hayes R.D."/>
            <person name="Keri Z."/>
            <person name="LaButti K."/>
            <person name="Lipzen A."/>
            <person name="Lombard V."/>
            <person name="Magnuson J."/>
            <person name="Maillard F."/>
            <person name="Murat C."/>
            <person name="Nolan M."/>
            <person name="Ohm R.A."/>
            <person name="Pangilinan J."/>
            <person name="Pereira M.F."/>
            <person name="Perotto S."/>
            <person name="Peter M."/>
            <person name="Pfister S."/>
            <person name="Riley R."/>
            <person name="Sitrit Y."/>
            <person name="Stielow J.B."/>
            <person name="Szollosi G."/>
            <person name="Zifcakova L."/>
            <person name="Stursova M."/>
            <person name="Spatafora J.W."/>
            <person name="Tedersoo L."/>
            <person name="Vaario L.M."/>
            <person name="Yamada A."/>
            <person name="Yan M."/>
            <person name="Wang P."/>
            <person name="Xu J."/>
            <person name="Bruns T."/>
            <person name="Baldrian P."/>
            <person name="Vilgalys R."/>
            <person name="Dunand C."/>
            <person name="Henrissat B."/>
            <person name="Grigoriev I.V."/>
            <person name="Hibbett D."/>
            <person name="Nagy L.G."/>
            <person name="Martin F.M."/>
        </authorList>
    </citation>
    <scope>NUCLEOTIDE SEQUENCE</scope>
    <source>
        <strain evidence="3">Prilba</strain>
    </source>
</reference>
<feature type="compositionally biased region" description="Basic and acidic residues" evidence="1">
    <location>
        <begin position="36"/>
        <end position="49"/>
    </location>
</feature>
<evidence type="ECO:0000313" key="3">
    <source>
        <dbReference type="EMBL" id="KAF8486195.1"/>
    </source>
</evidence>
<accession>A0A9P5TD88</accession>
<comment type="caution">
    <text evidence="3">The sequence shown here is derived from an EMBL/GenBank/DDBJ whole genome shotgun (WGS) entry which is preliminary data.</text>
</comment>
<dbReference type="EMBL" id="WHVB01000002">
    <property type="protein sequence ID" value="KAF8486195.1"/>
    <property type="molecule type" value="Genomic_DNA"/>
</dbReference>
<sequence length="480" mass="52194">MGGSSGRQHPKSYIGYAAQGSEIFQMSQTGTSQSSLRREAFSRSEQLHEVETDLVYTEPTSDYEYLEYCNSESPATPAQSTWVLEPLPWEDERSIQVPESNLYPTDPLPPSFDALEFPTSPLPPSSPLPSSTTYEYLLSHCQASHGAETMLLDFDKIPLPSTVSGSCEVTSSSRYGGRRHITPDLASGSPLRHPPISGLAPMLLTPYSKADLIPDLLTCDDPWNIIGDMLDLPPIPSADATYFNRIRSCHTLLRERVSSQASSSSLGQVKIEEPPCTAQDEGTRLMAVHSDGDLLNPSDPSSLGFSHKTSSRTSSLLCRDSPKKVLSPARPFRSIHETRLSCGAESYTPSSSPTSDVLSDVPQSPLEPHAVLASPGPWHGDTSEMGRESSTLMKTLSPSRCILTPQRSTSPSPKNLNSLKKSVSRSPGILSSQWNITTKFDPVEPIPAESLTQITASRAQLPKLECPNLFEDEDSPGGMF</sequence>
<reference evidence="3" key="1">
    <citation type="submission" date="2019-10" db="EMBL/GenBank/DDBJ databases">
        <authorList>
            <consortium name="DOE Joint Genome Institute"/>
            <person name="Kuo A."/>
            <person name="Miyauchi S."/>
            <person name="Kiss E."/>
            <person name="Drula E."/>
            <person name="Kohler A."/>
            <person name="Sanchez-Garcia M."/>
            <person name="Andreopoulos B."/>
            <person name="Barry K.W."/>
            <person name="Bonito G."/>
            <person name="Buee M."/>
            <person name="Carver A."/>
            <person name="Chen C."/>
            <person name="Cichocki N."/>
            <person name="Clum A."/>
            <person name="Culley D."/>
            <person name="Crous P.W."/>
            <person name="Fauchery L."/>
            <person name="Girlanda M."/>
            <person name="Hayes R."/>
            <person name="Keri Z."/>
            <person name="LaButti K."/>
            <person name="Lipzen A."/>
            <person name="Lombard V."/>
            <person name="Magnuson J."/>
            <person name="Maillard F."/>
            <person name="Morin E."/>
            <person name="Murat C."/>
            <person name="Nolan M."/>
            <person name="Ohm R."/>
            <person name="Pangilinan J."/>
            <person name="Pereira M."/>
            <person name="Perotto S."/>
            <person name="Peter M."/>
            <person name="Riley R."/>
            <person name="Sitrit Y."/>
            <person name="Stielow B."/>
            <person name="Szollosi G."/>
            <person name="Zifcakova L."/>
            <person name="Stursova M."/>
            <person name="Spatafora J.W."/>
            <person name="Tedersoo L."/>
            <person name="Vaario L.-M."/>
            <person name="Yamada A."/>
            <person name="Yan M."/>
            <person name="Wang P."/>
            <person name="Xu J."/>
            <person name="Bruns T."/>
            <person name="Baldrian P."/>
            <person name="Vilgalys R."/>
            <person name="Henrissat B."/>
            <person name="Grigoriev I.V."/>
            <person name="Hibbett D."/>
            <person name="Nagy L.G."/>
            <person name="Martin F.M."/>
        </authorList>
    </citation>
    <scope>NUCLEOTIDE SEQUENCE</scope>
    <source>
        <strain evidence="3">Prilba</strain>
    </source>
</reference>
<organism evidence="3 4">
    <name type="scientific">Russula ochroleuca</name>
    <dbReference type="NCBI Taxonomy" id="152965"/>
    <lineage>
        <taxon>Eukaryota</taxon>
        <taxon>Fungi</taxon>
        <taxon>Dikarya</taxon>
        <taxon>Basidiomycota</taxon>
        <taxon>Agaricomycotina</taxon>
        <taxon>Agaricomycetes</taxon>
        <taxon>Russulales</taxon>
        <taxon>Russulaceae</taxon>
        <taxon>Russula</taxon>
    </lineage>
</organism>
<feature type="compositionally biased region" description="Polar residues" evidence="1">
    <location>
        <begin position="25"/>
        <end position="35"/>
    </location>
</feature>
<feature type="region of interest" description="Disordered" evidence="1">
    <location>
        <begin position="343"/>
        <end position="388"/>
    </location>
</feature>
<dbReference type="AlphaFoldDB" id="A0A9P5TD88"/>
<name>A0A9P5TD88_9AGAM</name>
<feature type="region of interest" description="Disordered" evidence="1">
    <location>
        <begin position="290"/>
        <end position="309"/>
    </location>
</feature>
<feature type="compositionally biased region" description="Polar residues" evidence="1">
    <location>
        <begin position="347"/>
        <end position="357"/>
    </location>
</feature>
<feature type="region of interest" description="Disordered" evidence="1">
    <location>
        <begin position="170"/>
        <end position="189"/>
    </location>
</feature>
<feature type="compositionally biased region" description="Polar residues" evidence="1">
    <location>
        <begin position="405"/>
        <end position="424"/>
    </location>
</feature>
<evidence type="ECO:0000256" key="1">
    <source>
        <dbReference type="SAM" id="MobiDB-lite"/>
    </source>
</evidence>
<gene>
    <name evidence="3" type="ORF">DFH94DRAFT_173925</name>
    <name evidence="2" type="ORF">DFH94DRAFT_69963</name>
</gene>